<evidence type="ECO:0000313" key="4">
    <source>
        <dbReference type="EMBL" id="CAK0818236.1"/>
    </source>
</evidence>
<proteinExistence type="predicted"/>
<keyword evidence="2" id="KW-0732">Signal</keyword>
<dbReference type="Gene3D" id="1.10.238.10">
    <property type="entry name" value="EF-hand"/>
    <property type="match status" value="1"/>
</dbReference>
<feature type="non-terminal residue" evidence="4">
    <location>
        <position position="290"/>
    </location>
</feature>
<feature type="chain" id="PRO_5047435152" description="EF-hand domain-containing protein" evidence="2">
    <location>
        <begin position="17"/>
        <end position="290"/>
    </location>
</feature>
<dbReference type="PROSITE" id="PS00018">
    <property type="entry name" value="EF_HAND_1"/>
    <property type="match status" value="1"/>
</dbReference>
<evidence type="ECO:0000256" key="1">
    <source>
        <dbReference type="ARBA" id="ARBA00022837"/>
    </source>
</evidence>
<feature type="signal peptide" evidence="2">
    <location>
        <begin position="1"/>
        <end position="16"/>
    </location>
</feature>
<sequence length="290" mass="31816">MMLALGLSLMLTDCWEDQGSDKFDLSDRQKLCENSGTFTKSRLIITEMLQGNLYSITPLLTRSIDLLVIFCAYHQLLFGFAVIEVILSVFLNETFKAAALDVERDNSGLADLDEFKKVLDNEQVVKWLSNMGLDVVDIDKVFVMLDADGDGQISCQELVDGASMLKKPSRVVDLAALHKMLEDVHGHVTAKQRSADGTLCAELGAALERGCADACWIAPLTTDEQAHEETRLLLDLVISANAPRQWMHRLPLLGRALDASLGSRHPRAASQVALPCLLLALRAARALPGE</sequence>
<dbReference type="InterPro" id="IPR018247">
    <property type="entry name" value="EF_Hand_1_Ca_BS"/>
</dbReference>
<dbReference type="SMART" id="SM00054">
    <property type="entry name" value="EFh"/>
    <property type="match status" value="2"/>
</dbReference>
<dbReference type="Proteomes" id="UP001189429">
    <property type="component" value="Unassembled WGS sequence"/>
</dbReference>
<name>A0ABN9RN47_9DINO</name>
<feature type="domain" description="EF-hand" evidence="3">
    <location>
        <begin position="133"/>
        <end position="168"/>
    </location>
</feature>
<accession>A0ABN9RN47</accession>
<dbReference type="PROSITE" id="PS50222">
    <property type="entry name" value="EF_HAND_2"/>
    <property type="match status" value="1"/>
</dbReference>
<keyword evidence="5" id="KW-1185">Reference proteome</keyword>
<protein>
    <recommendedName>
        <fullName evidence="3">EF-hand domain-containing protein</fullName>
    </recommendedName>
</protein>
<dbReference type="InterPro" id="IPR002048">
    <property type="entry name" value="EF_hand_dom"/>
</dbReference>
<evidence type="ECO:0000256" key="2">
    <source>
        <dbReference type="SAM" id="SignalP"/>
    </source>
</evidence>
<reference evidence="4" key="1">
    <citation type="submission" date="2023-10" db="EMBL/GenBank/DDBJ databases">
        <authorList>
            <person name="Chen Y."/>
            <person name="Shah S."/>
            <person name="Dougan E. K."/>
            <person name="Thang M."/>
            <person name="Chan C."/>
        </authorList>
    </citation>
    <scope>NUCLEOTIDE SEQUENCE [LARGE SCALE GENOMIC DNA]</scope>
</reference>
<comment type="caution">
    <text evidence="4">The sequence shown here is derived from an EMBL/GenBank/DDBJ whole genome shotgun (WGS) entry which is preliminary data.</text>
</comment>
<evidence type="ECO:0000313" key="5">
    <source>
        <dbReference type="Proteomes" id="UP001189429"/>
    </source>
</evidence>
<keyword evidence="1" id="KW-0106">Calcium</keyword>
<evidence type="ECO:0000259" key="3">
    <source>
        <dbReference type="PROSITE" id="PS50222"/>
    </source>
</evidence>
<dbReference type="InterPro" id="IPR011992">
    <property type="entry name" value="EF-hand-dom_pair"/>
</dbReference>
<dbReference type="SUPFAM" id="SSF47473">
    <property type="entry name" value="EF-hand"/>
    <property type="match status" value="1"/>
</dbReference>
<gene>
    <name evidence="4" type="ORF">PCOR1329_LOCUS20582</name>
</gene>
<dbReference type="CDD" id="cd00051">
    <property type="entry name" value="EFh"/>
    <property type="match status" value="1"/>
</dbReference>
<dbReference type="EMBL" id="CAUYUJ010006670">
    <property type="protein sequence ID" value="CAK0818236.1"/>
    <property type="molecule type" value="Genomic_DNA"/>
</dbReference>
<organism evidence="4 5">
    <name type="scientific">Prorocentrum cordatum</name>
    <dbReference type="NCBI Taxonomy" id="2364126"/>
    <lineage>
        <taxon>Eukaryota</taxon>
        <taxon>Sar</taxon>
        <taxon>Alveolata</taxon>
        <taxon>Dinophyceae</taxon>
        <taxon>Prorocentrales</taxon>
        <taxon>Prorocentraceae</taxon>
        <taxon>Prorocentrum</taxon>
    </lineage>
</organism>